<evidence type="ECO:0000313" key="2">
    <source>
        <dbReference type="EMBL" id="PPK98375.1"/>
    </source>
</evidence>
<evidence type="ECO:0000256" key="1">
    <source>
        <dbReference type="SAM" id="MobiDB-lite"/>
    </source>
</evidence>
<feature type="compositionally biased region" description="Low complexity" evidence="1">
    <location>
        <begin position="14"/>
        <end position="37"/>
    </location>
</feature>
<sequence>MSIFRRRRSEDSSGAPGTEGTAAETTAAGTTAAETTADVAQQDAPETEQAAEAGSSFDRSSGPFDVSEVEGRGERLALGAVWLPGREGMEIRMEIQEESQRPIALIVGLAGSQVQLQVFAAPRTLGVWDEIRAEIAESAVAQGGSVDEVDGTFGRELVARLPVRTSDGRTGHQPTRFVGIDGPRWFLRAVFVGPAAHDPAAAEPLESVLRDVVVVRGSEAMAPREVLFFELPQLPPAPGEGGEPGAEQPEGEPAAEAPEGGRDPLQPFERGPEITEVR</sequence>
<dbReference type="InterPro" id="IPR022183">
    <property type="entry name" value="DUF3710"/>
</dbReference>
<accession>A0A2S6IVQ4</accession>
<feature type="region of interest" description="Disordered" evidence="1">
    <location>
        <begin position="231"/>
        <end position="278"/>
    </location>
</feature>
<feature type="region of interest" description="Disordered" evidence="1">
    <location>
        <begin position="1"/>
        <end position="70"/>
    </location>
</feature>
<reference evidence="2 3" key="1">
    <citation type="submission" date="2018-02" db="EMBL/GenBank/DDBJ databases">
        <title>Genomic Encyclopedia of Archaeal and Bacterial Type Strains, Phase II (KMG-II): from individual species to whole genera.</title>
        <authorList>
            <person name="Goeker M."/>
        </authorList>
    </citation>
    <scope>NUCLEOTIDE SEQUENCE [LARGE SCALE GENOMIC DNA]</scope>
    <source>
        <strain evidence="2 3">DSM 22857</strain>
    </source>
</reference>
<gene>
    <name evidence="2" type="ORF">CLV92_10170</name>
</gene>
<organism evidence="2 3">
    <name type="scientific">Kineococcus xinjiangensis</name>
    <dbReference type="NCBI Taxonomy" id="512762"/>
    <lineage>
        <taxon>Bacteria</taxon>
        <taxon>Bacillati</taxon>
        <taxon>Actinomycetota</taxon>
        <taxon>Actinomycetes</taxon>
        <taxon>Kineosporiales</taxon>
        <taxon>Kineosporiaceae</taxon>
        <taxon>Kineococcus</taxon>
    </lineage>
</organism>
<dbReference type="Proteomes" id="UP000239485">
    <property type="component" value="Unassembled WGS sequence"/>
</dbReference>
<dbReference type="RefSeq" id="WP_104430813.1">
    <property type="nucleotide sequence ID" value="NZ_PTJD01000001.1"/>
</dbReference>
<dbReference type="EMBL" id="PTJD01000001">
    <property type="protein sequence ID" value="PPK98375.1"/>
    <property type="molecule type" value="Genomic_DNA"/>
</dbReference>
<name>A0A2S6IVQ4_9ACTN</name>
<protein>
    <submittedName>
        <fullName evidence="2">Uncharacterized protein DUF3710</fullName>
    </submittedName>
</protein>
<proteinExistence type="predicted"/>
<dbReference type="OrthoDB" id="8480367at2"/>
<feature type="compositionally biased region" description="Low complexity" evidence="1">
    <location>
        <begin position="245"/>
        <end position="258"/>
    </location>
</feature>
<dbReference type="Pfam" id="PF12502">
    <property type="entry name" value="DUF3710"/>
    <property type="match status" value="1"/>
</dbReference>
<dbReference type="AlphaFoldDB" id="A0A2S6IVQ4"/>
<comment type="caution">
    <text evidence="2">The sequence shown here is derived from an EMBL/GenBank/DDBJ whole genome shotgun (WGS) entry which is preliminary data.</text>
</comment>
<evidence type="ECO:0000313" key="3">
    <source>
        <dbReference type="Proteomes" id="UP000239485"/>
    </source>
</evidence>
<keyword evidence="3" id="KW-1185">Reference proteome</keyword>